<gene>
    <name evidence="1" type="ORF">PMAYCL1PPCAC_32301</name>
</gene>
<proteinExistence type="predicted"/>
<keyword evidence="2" id="KW-1185">Reference proteome</keyword>
<protein>
    <submittedName>
        <fullName evidence="1">Uncharacterized protein</fullName>
    </submittedName>
</protein>
<dbReference type="EMBL" id="BTRK01000006">
    <property type="protein sequence ID" value="GMR62106.1"/>
    <property type="molecule type" value="Genomic_DNA"/>
</dbReference>
<evidence type="ECO:0000313" key="2">
    <source>
        <dbReference type="Proteomes" id="UP001328107"/>
    </source>
</evidence>
<reference evidence="2" key="1">
    <citation type="submission" date="2022-10" db="EMBL/GenBank/DDBJ databases">
        <title>Genome assembly of Pristionchus species.</title>
        <authorList>
            <person name="Yoshida K."/>
            <person name="Sommer R.J."/>
        </authorList>
    </citation>
    <scope>NUCLEOTIDE SEQUENCE [LARGE SCALE GENOMIC DNA]</scope>
    <source>
        <strain evidence="2">RS5460</strain>
    </source>
</reference>
<dbReference type="AlphaFoldDB" id="A0AAN5DEG6"/>
<accession>A0AAN5DEG6</accession>
<sequence>QTEESQTTQSPPEPLQRIAQHLTRRVEPNNNGVNLAWDAHLGTWYFDAPRTYIRAAACFRIDFSNAQAIDASACAPLAGVPSLMGGYGPPSGPFNSTWPCANPSANSIAFLEREGSPNSIAKNRAWINCVYGSWLWMDYPAEWFQTRGVVAATCV</sequence>
<evidence type="ECO:0000313" key="1">
    <source>
        <dbReference type="EMBL" id="GMR62106.1"/>
    </source>
</evidence>
<comment type="caution">
    <text evidence="1">The sequence shown here is derived from an EMBL/GenBank/DDBJ whole genome shotgun (WGS) entry which is preliminary data.</text>
</comment>
<feature type="non-terminal residue" evidence="1">
    <location>
        <position position="1"/>
    </location>
</feature>
<organism evidence="1 2">
    <name type="scientific">Pristionchus mayeri</name>
    <dbReference type="NCBI Taxonomy" id="1317129"/>
    <lineage>
        <taxon>Eukaryota</taxon>
        <taxon>Metazoa</taxon>
        <taxon>Ecdysozoa</taxon>
        <taxon>Nematoda</taxon>
        <taxon>Chromadorea</taxon>
        <taxon>Rhabditida</taxon>
        <taxon>Rhabditina</taxon>
        <taxon>Diplogasteromorpha</taxon>
        <taxon>Diplogasteroidea</taxon>
        <taxon>Neodiplogasteridae</taxon>
        <taxon>Pristionchus</taxon>
    </lineage>
</organism>
<dbReference type="Proteomes" id="UP001328107">
    <property type="component" value="Unassembled WGS sequence"/>
</dbReference>
<name>A0AAN5DEG6_9BILA</name>